<evidence type="ECO:0000313" key="3">
    <source>
        <dbReference type="Proteomes" id="UP000774804"/>
    </source>
</evidence>
<name>A0A8T1A4D4_9STRA</name>
<comment type="caution">
    <text evidence="2">The sequence shown here is derived from an EMBL/GenBank/DDBJ whole genome shotgun (WGS) entry which is preliminary data.</text>
</comment>
<dbReference type="Proteomes" id="UP000774804">
    <property type="component" value="Unassembled WGS sequence"/>
</dbReference>
<sequence>MSAPSQGVEQDVAQSSVSYNNRPGANNSSSADGVIWNDGSGNAGTTGNGSDNGSASASSADEQKSLLTGGE</sequence>
<feature type="region of interest" description="Disordered" evidence="1">
    <location>
        <begin position="1"/>
        <end position="71"/>
    </location>
</feature>
<evidence type="ECO:0000313" key="2">
    <source>
        <dbReference type="EMBL" id="KAG2869348.1"/>
    </source>
</evidence>
<feature type="compositionally biased region" description="Polar residues" evidence="1">
    <location>
        <begin position="1"/>
        <end position="31"/>
    </location>
</feature>
<accession>A0A8T1A4D4</accession>
<gene>
    <name evidence="2" type="ORF">PC115_g25384</name>
</gene>
<reference evidence="2" key="1">
    <citation type="submission" date="2018-10" db="EMBL/GenBank/DDBJ databases">
        <title>Effector identification in a new, highly contiguous assembly of the strawberry crown rot pathogen Phytophthora cactorum.</title>
        <authorList>
            <person name="Armitage A.D."/>
            <person name="Nellist C.F."/>
            <person name="Bates H."/>
            <person name="Vickerstaff R.J."/>
            <person name="Harrison R.J."/>
        </authorList>
    </citation>
    <scope>NUCLEOTIDE SEQUENCE</scope>
    <source>
        <strain evidence="2">4032</strain>
    </source>
</reference>
<dbReference type="EMBL" id="RCMI01004758">
    <property type="protein sequence ID" value="KAG2869348.1"/>
    <property type="molecule type" value="Genomic_DNA"/>
</dbReference>
<dbReference type="AlphaFoldDB" id="A0A8T1A4D4"/>
<protein>
    <submittedName>
        <fullName evidence="2">Uncharacterized protein</fullName>
    </submittedName>
</protein>
<proteinExistence type="predicted"/>
<evidence type="ECO:0000256" key="1">
    <source>
        <dbReference type="SAM" id="MobiDB-lite"/>
    </source>
</evidence>
<feature type="compositionally biased region" description="Low complexity" evidence="1">
    <location>
        <begin position="48"/>
        <end position="60"/>
    </location>
</feature>
<organism evidence="2 3">
    <name type="scientific">Phytophthora cactorum</name>
    <dbReference type="NCBI Taxonomy" id="29920"/>
    <lineage>
        <taxon>Eukaryota</taxon>
        <taxon>Sar</taxon>
        <taxon>Stramenopiles</taxon>
        <taxon>Oomycota</taxon>
        <taxon>Peronosporomycetes</taxon>
        <taxon>Peronosporales</taxon>
        <taxon>Peronosporaceae</taxon>
        <taxon>Phytophthora</taxon>
    </lineage>
</organism>